<dbReference type="Pfam" id="PF13485">
    <property type="entry name" value="Peptidase_MA_2"/>
    <property type="match status" value="1"/>
</dbReference>
<evidence type="ECO:0000313" key="3">
    <source>
        <dbReference type="EMBL" id="ETR74073.1"/>
    </source>
</evidence>
<evidence type="ECO:0000256" key="1">
    <source>
        <dbReference type="SAM" id="Phobius"/>
    </source>
</evidence>
<keyword evidence="1" id="KW-0472">Membrane</keyword>
<comment type="caution">
    <text evidence="3">The sequence shown here is derived from an EMBL/GenBank/DDBJ whole genome shotgun (WGS) entry which is preliminary data.</text>
</comment>
<dbReference type="AlphaFoldDB" id="A0A1V1PH56"/>
<proteinExistence type="predicted"/>
<evidence type="ECO:0000313" key="4">
    <source>
        <dbReference type="Proteomes" id="UP000189670"/>
    </source>
</evidence>
<dbReference type="Proteomes" id="UP000189670">
    <property type="component" value="Unassembled WGS sequence"/>
</dbReference>
<name>A0A1V1PH56_9BACT</name>
<dbReference type="InterPro" id="IPR027268">
    <property type="entry name" value="Peptidase_M4/M1_CTD_sf"/>
</dbReference>
<protein>
    <recommendedName>
        <fullName evidence="2">Peptidase MA-like domain-containing protein</fullName>
    </recommendedName>
</protein>
<keyword evidence="1" id="KW-1133">Transmembrane helix</keyword>
<organism evidence="3 4">
    <name type="scientific">Candidatus Magnetoglobus multicellularis str. Araruama</name>
    <dbReference type="NCBI Taxonomy" id="890399"/>
    <lineage>
        <taxon>Bacteria</taxon>
        <taxon>Pseudomonadati</taxon>
        <taxon>Thermodesulfobacteriota</taxon>
        <taxon>Desulfobacteria</taxon>
        <taxon>Desulfobacterales</taxon>
        <taxon>Desulfobacteraceae</taxon>
        <taxon>Candidatus Magnetoglobus</taxon>
    </lineage>
</organism>
<evidence type="ECO:0000259" key="2">
    <source>
        <dbReference type="Pfam" id="PF13485"/>
    </source>
</evidence>
<sequence length="292" mass="34207">MFFPQINRHVFFKQPLIIVIMLLMCSLPEGYANPDYNELETWDVTIVYPDFLQSEIPDILSTYQWTKKNVQNIFQWPILAKIRLIVINNRKDFLQVAEHPLTLAFATPSRNQITIDYQSVITQPYSLETTLQHELCHILLGQHLKMPVPRWLNEGIAQWASEGISEIIRPRGSVLHKAIISNTLIPFYRLDYSFPMESDAFVLAYEQSHSFVVYLVQQYGKESLLQILNQMKRGESLHSAIRFEYGVSLLQLERDWRATHAQFFTWLLFLSIIFIHLYLSGLHVFVSLVLFD</sequence>
<dbReference type="EMBL" id="ATBP01000023">
    <property type="protein sequence ID" value="ETR74073.1"/>
    <property type="molecule type" value="Genomic_DNA"/>
</dbReference>
<feature type="domain" description="Peptidase MA-like" evidence="2">
    <location>
        <begin position="128"/>
        <end position="259"/>
    </location>
</feature>
<gene>
    <name evidence="3" type="ORF">OMM_00479</name>
</gene>
<accession>A0A1V1PH56</accession>
<keyword evidence="1" id="KW-0812">Transmembrane</keyword>
<dbReference type="InterPro" id="IPR039568">
    <property type="entry name" value="Peptidase_MA-like_dom"/>
</dbReference>
<dbReference type="Gene3D" id="1.10.390.10">
    <property type="entry name" value="Neutral Protease Domain 2"/>
    <property type="match status" value="1"/>
</dbReference>
<feature type="transmembrane region" description="Helical" evidence="1">
    <location>
        <begin position="263"/>
        <end position="291"/>
    </location>
</feature>
<dbReference type="SUPFAM" id="SSF55486">
    <property type="entry name" value="Metalloproteases ('zincins'), catalytic domain"/>
    <property type="match status" value="1"/>
</dbReference>
<reference evidence="4" key="1">
    <citation type="submission" date="2012-11" db="EMBL/GenBank/DDBJ databases">
        <authorList>
            <person name="Lucero-Rivera Y.E."/>
            <person name="Tovar-Ramirez D."/>
        </authorList>
    </citation>
    <scope>NUCLEOTIDE SEQUENCE [LARGE SCALE GENOMIC DNA]</scope>
    <source>
        <strain evidence="4">Araruama</strain>
    </source>
</reference>